<protein>
    <submittedName>
        <fullName evidence="2">Uncharacterized protein</fullName>
    </submittedName>
</protein>
<feature type="chain" id="PRO_5012335533" evidence="1">
    <location>
        <begin position="23"/>
        <end position="146"/>
    </location>
</feature>
<sequence>MRLASSFIVMNLALVSVSPAFAGAKEDALTLHKAVVSGMMTYIELGESSDGRSRELGVAMEEKVTTPVARAQSDWRQAADADASSAEYKAFVSCDVAAGSLMKVSQTISEYVKSDSTDEPDYDPLLTKFSEDLTLCEKELGVPLTF</sequence>
<keyword evidence="1" id="KW-0732">Signal</keyword>
<dbReference type="EMBL" id="LC171366">
    <property type="protein sequence ID" value="BBA73121.1"/>
    <property type="molecule type" value="Genomic_DNA"/>
</dbReference>
<organism evidence="2">
    <name type="scientific">Ochrobactrum sp. PW1</name>
    <dbReference type="NCBI Taxonomy" id="1882222"/>
    <lineage>
        <taxon>Bacteria</taxon>
        <taxon>Pseudomonadati</taxon>
        <taxon>Pseudomonadota</taxon>
        <taxon>Alphaproteobacteria</taxon>
        <taxon>Hyphomicrobiales</taxon>
        <taxon>Brucellaceae</taxon>
        <taxon>Brucella/Ochrobactrum group</taxon>
        <taxon>Ochrobactrum</taxon>
    </lineage>
</organism>
<evidence type="ECO:0000256" key="1">
    <source>
        <dbReference type="SAM" id="SignalP"/>
    </source>
</evidence>
<evidence type="ECO:0000313" key="2">
    <source>
        <dbReference type="EMBL" id="BBA73121.1"/>
    </source>
</evidence>
<dbReference type="AlphaFoldDB" id="A0A292GQZ5"/>
<reference evidence="2" key="1">
    <citation type="submission" date="2016-07" db="EMBL/GenBank/DDBJ databases">
        <title>Genomics reveals synergistic degradation of pyrene by five bacteria in a mangrove sediment-derived bacterial consortium.</title>
        <authorList>
            <person name="Wanapaisan P."/>
            <person name="Vejarano F."/>
            <person name="Chakraborty J."/>
            <person name="Shintani M."/>
            <person name="Muangchinda C."/>
            <person name="Laothamteep N."/>
            <person name="Suzuki-Minakuchi C."/>
            <person name="Inoue K."/>
            <person name="Nojiri H."/>
            <person name="Pinyakong O."/>
        </authorList>
    </citation>
    <scope>NUCLEOTIDE SEQUENCE</scope>
    <source>
        <strain evidence="2">PW1</strain>
    </source>
</reference>
<name>A0A292GQZ5_9HYPH</name>
<accession>A0A292GQZ5</accession>
<feature type="signal peptide" evidence="1">
    <location>
        <begin position="1"/>
        <end position="22"/>
    </location>
</feature>
<proteinExistence type="predicted"/>